<dbReference type="InterPro" id="IPR036026">
    <property type="entry name" value="Seven-hairpin_glycosidases"/>
</dbReference>
<evidence type="ECO:0000256" key="9">
    <source>
        <dbReference type="ARBA" id="ARBA00047669"/>
    </source>
</evidence>
<dbReference type="Gene3D" id="1.50.10.10">
    <property type="match status" value="1"/>
</dbReference>
<organism evidence="13 14">
    <name type="scientific">Mucor flavus</name>
    <dbReference type="NCBI Taxonomy" id="439312"/>
    <lineage>
        <taxon>Eukaryota</taxon>
        <taxon>Fungi</taxon>
        <taxon>Fungi incertae sedis</taxon>
        <taxon>Mucoromycota</taxon>
        <taxon>Mucoromycotina</taxon>
        <taxon>Mucoromycetes</taxon>
        <taxon>Mucorales</taxon>
        <taxon>Mucorineae</taxon>
        <taxon>Mucoraceae</taxon>
        <taxon>Mucor</taxon>
    </lineage>
</organism>
<evidence type="ECO:0000256" key="3">
    <source>
        <dbReference type="ARBA" id="ARBA00007658"/>
    </source>
</evidence>
<evidence type="ECO:0000313" key="13">
    <source>
        <dbReference type="EMBL" id="GAA5811297.1"/>
    </source>
</evidence>
<sequence>MLFHRLSVSALLVAASFQLSEAAATRSAKDPLSACASTNPQSDKVKEAFVFAYNAYKKYAWGHDELLPLSKSYSDSRNGWGASIVDGLDTMLIMGLETEYQEALGFIEKIDFSFSNTTSKGFETNIRYLGGLLAANDLRPNKMLVKKAVEVAEFTLMPLFVQTTSLGSNLMVPLTYMNFKTNRPEAGKTINLAEFGTYTMEFTRLSQVTGDPKYERLANNLVNAAIRHPTRMPGLFPTSWTVDPFAPVDASTITIAGGGDSFYEYLIKNYILQTDKNEDHKLTWQNSVESIEEYMLSPTSQNPDIKYVAMIGNHSVYYTSQELICYWPGNILLGITQITDEAKRTKYRKFADTFYDSCIEAWVKTETSIAPETWNWVPQDDSLEKKLNGLFENSLKSSNIPKKSHQKRSGASSTKTINRSFYVGNSIYDLRPETFESIFYYYRLLGDTKYQNIAEVLFDSINELIRTDAGFTRLRNVDKRPVMLENFQESFFFAETLKYLYLTFTDKNCISLNDYVFNTEAHPFTLPESIAYQS</sequence>
<comment type="catalytic activity">
    <reaction evidence="9">
        <text>N(4)-(alpha-D-Man-(1-&gt;2)-alpha-D-Man-(1-&gt;2)-alpha-D-Man-(1-&gt;3)-[alpha-D-Man-(1-&gt;3)-[alpha-D-Man-(1-&gt;2)-alpha-D-Man-(1-&gt;6)]-alpha-D-Man-(1-&gt;6)]-beta-D-Man-(1-&gt;4)-beta-D-GlcNAc-(1-&gt;4)-beta-D-GlcNAc)-L-asparaginyl-[protein] (N-glucan mannose isomer 8A1,2,3B1,3) + 3 H2O = N(4)-(alpha-D-Man-(1-&gt;3)-[alpha-D-Man-(1-&gt;3)-[alpha-D-Man-(1-&gt;6)]-alpha-D-Man-(1-&gt;6)]-beta-D-Man-(1-&gt;4)-beta-D-GlcNAc-(1-&gt;4)-beta-D-GlcNAc)-L-asparaginyl-[protein] (N-glucan mannose isomer 5A1,2) + 3 beta-D-mannose</text>
        <dbReference type="Rhea" id="RHEA:56028"/>
        <dbReference type="Rhea" id="RHEA-COMP:14358"/>
        <dbReference type="Rhea" id="RHEA-COMP:14367"/>
        <dbReference type="ChEBI" id="CHEBI:15377"/>
        <dbReference type="ChEBI" id="CHEBI:28563"/>
        <dbReference type="ChEBI" id="CHEBI:59087"/>
        <dbReference type="ChEBI" id="CHEBI:60628"/>
        <dbReference type="EC" id="3.2.1.113"/>
    </reaction>
</comment>
<dbReference type="PANTHER" id="PTHR11742">
    <property type="entry name" value="MANNOSYL-OLIGOSACCHARIDE ALPHA-1,2-MANNOSIDASE-RELATED"/>
    <property type="match status" value="1"/>
</dbReference>
<evidence type="ECO:0000256" key="1">
    <source>
        <dbReference type="ARBA" id="ARBA00001913"/>
    </source>
</evidence>
<dbReference type="Proteomes" id="UP001473302">
    <property type="component" value="Unassembled WGS sequence"/>
</dbReference>
<accession>A0ABP9YWR7</accession>
<dbReference type="InterPro" id="IPR012341">
    <property type="entry name" value="6hp_glycosidase-like_sf"/>
</dbReference>
<evidence type="ECO:0000256" key="10">
    <source>
        <dbReference type="ARBA" id="ARBA00048605"/>
    </source>
</evidence>
<keyword evidence="4 12" id="KW-0732">Signal</keyword>
<name>A0ABP9YWR7_9FUNG</name>
<evidence type="ECO:0000256" key="12">
    <source>
        <dbReference type="SAM" id="SignalP"/>
    </source>
</evidence>
<feature type="chain" id="PRO_5046455842" description="alpha-1,2-Mannosidase" evidence="12">
    <location>
        <begin position="23"/>
        <end position="534"/>
    </location>
</feature>
<evidence type="ECO:0000256" key="6">
    <source>
        <dbReference type="ARBA" id="ARBA00023157"/>
    </source>
</evidence>
<dbReference type="EMBL" id="BAABUK010000009">
    <property type="protein sequence ID" value="GAA5811297.1"/>
    <property type="molecule type" value="Genomic_DNA"/>
</dbReference>
<dbReference type="PANTHER" id="PTHR11742:SF101">
    <property type="entry name" value="MANNOSYL-OLIGOSACCHARIDE ALPHA-1,2-MANNOSIDASE 1B"/>
    <property type="match status" value="1"/>
</dbReference>
<evidence type="ECO:0000256" key="2">
    <source>
        <dbReference type="ARBA" id="ARBA00004922"/>
    </source>
</evidence>
<keyword evidence="14" id="KW-1185">Reference proteome</keyword>
<evidence type="ECO:0000313" key="14">
    <source>
        <dbReference type="Proteomes" id="UP001473302"/>
    </source>
</evidence>
<evidence type="ECO:0000256" key="5">
    <source>
        <dbReference type="ARBA" id="ARBA00022801"/>
    </source>
</evidence>
<dbReference type="SUPFAM" id="SSF48225">
    <property type="entry name" value="Seven-hairpin glycosidases"/>
    <property type="match status" value="1"/>
</dbReference>
<keyword evidence="8 11" id="KW-0326">Glycosidase</keyword>
<keyword evidence="5 11" id="KW-0378">Hydrolase</keyword>
<dbReference type="InterPro" id="IPR050749">
    <property type="entry name" value="Glycosyl_Hydrolase_47"/>
</dbReference>
<evidence type="ECO:0000256" key="11">
    <source>
        <dbReference type="RuleBase" id="RU361193"/>
    </source>
</evidence>
<dbReference type="EC" id="3.2.1.-" evidence="11"/>
<evidence type="ECO:0000256" key="7">
    <source>
        <dbReference type="ARBA" id="ARBA00023180"/>
    </source>
</evidence>
<keyword evidence="6" id="KW-1015">Disulfide bond</keyword>
<keyword evidence="7" id="KW-0325">Glycoprotein</keyword>
<comment type="catalytic activity">
    <reaction evidence="10">
        <text>N(4)-(alpha-D-Man-(1-&gt;2)-alpha-D-Man-(1-&gt;2)-alpha-D-Man-(1-&gt;3)-[alpha-D-Man-(1-&gt;2)-alpha-D-Man-(1-&gt;3)-[alpha-D-Man-(1-&gt;2)-alpha-D-Man-(1-&gt;6)]-alpha-D-Man-(1-&gt;6)]-beta-D-Man-(1-&gt;4)-beta-D-GlcNAc-(1-&gt;4)-beta-D-GlcNAc)-L-asparaginyl-[protein] (N-glucan mannose isomer 9A1,2,3B1,2,3) + 4 H2O = N(4)-(alpha-D-Man-(1-&gt;3)-[alpha-D-Man-(1-&gt;3)-[alpha-D-Man-(1-&gt;6)]-alpha-D-Man-(1-&gt;6)]-beta-D-Man-(1-&gt;4)-beta-D-GlcNAc-(1-&gt;4)-beta-D-GlcNAc)-L-asparaginyl-[protein] (N-glucan mannose isomer 5A1,2) + 4 beta-D-mannose</text>
        <dbReference type="Rhea" id="RHEA:56008"/>
        <dbReference type="Rhea" id="RHEA-COMP:14356"/>
        <dbReference type="Rhea" id="RHEA-COMP:14367"/>
        <dbReference type="ChEBI" id="CHEBI:15377"/>
        <dbReference type="ChEBI" id="CHEBI:28563"/>
        <dbReference type="ChEBI" id="CHEBI:59087"/>
        <dbReference type="ChEBI" id="CHEBI:139493"/>
        <dbReference type="EC" id="3.2.1.113"/>
    </reaction>
</comment>
<gene>
    <name evidence="13" type="ORF">MFLAVUS_004730</name>
</gene>
<proteinExistence type="inferred from homology"/>
<feature type="signal peptide" evidence="12">
    <location>
        <begin position="1"/>
        <end position="22"/>
    </location>
</feature>
<dbReference type="Pfam" id="PF01532">
    <property type="entry name" value="Glyco_hydro_47"/>
    <property type="match status" value="1"/>
</dbReference>
<comment type="similarity">
    <text evidence="3 11">Belongs to the glycosyl hydrolase 47 family.</text>
</comment>
<reference evidence="13 14" key="1">
    <citation type="submission" date="2024-04" db="EMBL/GenBank/DDBJ databases">
        <title>genome sequences of Mucor flavus KT1a and Helicostylum pulchrum KT1b strains isolated from the surface of a dry-aged beef.</title>
        <authorList>
            <person name="Toyotome T."/>
            <person name="Hosono M."/>
            <person name="Torimaru M."/>
            <person name="Fukuda K."/>
            <person name="Mikami N."/>
        </authorList>
    </citation>
    <scope>NUCLEOTIDE SEQUENCE [LARGE SCALE GENOMIC DNA]</scope>
    <source>
        <strain evidence="13 14">KT1a</strain>
    </source>
</reference>
<protein>
    <recommendedName>
        <fullName evidence="11">alpha-1,2-Mannosidase</fullName>
        <ecNumber evidence="11">3.2.1.-</ecNumber>
    </recommendedName>
</protein>
<comment type="pathway">
    <text evidence="2">Protein modification; protein glycosylation.</text>
</comment>
<comment type="caution">
    <text evidence="13">The sequence shown here is derived from an EMBL/GenBank/DDBJ whole genome shotgun (WGS) entry which is preliminary data.</text>
</comment>
<dbReference type="InterPro" id="IPR001382">
    <property type="entry name" value="Glyco_hydro_47"/>
</dbReference>
<dbReference type="PRINTS" id="PR00747">
    <property type="entry name" value="GLYHDRLASE47"/>
</dbReference>
<evidence type="ECO:0000256" key="8">
    <source>
        <dbReference type="ARBA" id="ARBA00023295"/>
    </source>
</evidence>
<evidence type="ECO:0000256" key="4">
    <source>
        <dbReference type="ARBA" id="ARBA00022729"/>
    </source>
</evidence>
<comment type="cofactor">
    <cofactor evidence="1">
        <name>Ca(2+)</name>
        <dbReference type="ChEBI" id="CHEBI:29108"/>
    </cofactor>
</comment>